<protein>
    <recommendedName>
        <fullName evidence="8">Glycosyltransferase 61 catalytic domain-containing protein</fullName>
    </recommendedName>
</protein>
<keyword evidence="7" id="KW-0325">Glycoprotein</keyword>
<evidence type="ECO:0000256" key="6">
    <source>
        <dbReference type="ARBA" id="ARBA00023136"/>
    </source>
</evidence>
<dbReference type="InterPro" id="IPR007657">
    <property type="entry name" value="Glycosyltransferase_61"/>
</dbReference>
<feature type="domain" description="Glycosyltransferase 61 catalytic" evidence="8">
    <location>
        <begin position="135"/>
        <end position="333"/>
    </location>
</feature>
<dbReference type="Proteomes" id="UP000321960">
    <property type="component" value="Unassembled WGS sequence"/>
</dbReference>
<keyword evidence="4" id="KW-0812">Transmembrane</keyword>
<evidence type="ECO:0000256" key="4">
    <source>
        <dbReference type="ARBA" id="ARBA00022692"/>
    </source>
</evidence>
<proteinExistence type="predicted"/>
<name>A0A512JA71_9HYPH</name>
<keyword evidence="3" id="KW-0808">Transferase</keyword>
<dbReference type="EMBL" id="BSPK01000114">
    <property type="protein sequence ID" value="GLS67554.1"/>
    <property type="molecule type" value="Genomic_DNA"/>
</dbReference>
<dbReference type="Proteomes" id="UP001156856">
    <property type="component" value="Unassembled WGS sequence"/>
</dbReference>
<evidence type="ECO:0000256" key="7">
    <source>
        <dbReference type="ARBA" id="ARBA00023180"/>
    </source>
</evidence>
<organism evidence="9 11">
    <name type="scientific">Methylobacterium oxalidis</name>
    <dbReference type="NCBI Taxonomy" id="944322"/>
    <lineage>
        <taxon>Bacteria</taxon>
        <taxon>Pseudomonadati</taxon>
        <taxon>Pseudomonadota</taxon>
        <taxon>Alphaproteobacteria</taxon>
        <taxon>Hyphomicrobiales</taxon>
        <taxon>Methylobacteriaceae</taxon>
        <taxon>Methylobacterium</taxon>
    </lineage>
</organism>
<evidence type="ECO:0000256" key="3">
    <source>
        <dbReference type="ARBA" id="ARBA00022679"/>
    </source>
</evidence>
<reference evidence="9 11" key="3">
    <citation type="submission" date="2019-07" db="EMBL/GenBank/DDBJ databases">
        <title>Whole genome shotgun sequence of Methylobacterium oxalidis NBRC 107715.</title>
        <authorList>
            <person name="Hosoyama A."/>
            <person name="Uohara A."/>
            <person name="Ohji S."/>
            <person name="Ichikawa N."/>
        </authorList>
    </citation>
    <scope>NUCLEOTIDE SEQUENCE [LARGE SCALE GENOMIC DNA]</scope>
    <source>
        <strain evidence="9 11">NBRC 107715</strain>
    </source>
</reference>
<dbReference type="PANTHER" id="PTHR20961:SF38">
    <property type="entry name" value="PROTEIN O-LINKED-MANNOSE BETA-1,4-N-ACETYLGLUCOSAMINYLTRANSFERASE 2"/>
    <property type="match status" value="1"/>
</dbReference>
<reference evidence="10" key="4">
    <citation type="submission" date="2023-01" db="EMBL/GenBank/DDBJ databases">
        <title>Draft genome sequence of Methylobacterium oxalidis strain NBRC 107715.</title>
        <authorList>
            <person name="Sun Q."/>
            <person name="Mori K."/>
        </authorList>
    </citation>
    <scope>NUCLEOTIDE SEQUENCE</scope>
    <source>
        <strain evidence="10">NBRC 107715</strain>
    </source>
</reference>
<dbReference type="InterPro" id="IPR049625">
    <property type="entry name" value="Glyco_transf_61_cat"/>
</dbReference>
<evidence type="ECO:0000256" key="1">
    <source>
        <dbReference type="ARBA" id="ARBA00004167"/>
    </source>
</evidence>
<reference evidence="10" key="1">
    <citation type="journal article" date="2014" name="Int. J. Syst. Evol. Microbiol.">
        <title>Complete genome of a new Firmicutes species belonging to the dominant human colonic microbiota ('Ruminococcus bicirculans') reveals two chromosomes and a selective capacity to utilize plant glucans.</title>
        <authorList>
            <consortium name="NISC Comparative Sequencing Program"/>
            <person name="Wegmann U."/>
            <person name="Louis P."/>
            <person name="Goesmann A."/>
            <person name="Henrissat B."/>
            <person name="Duncan S.H."/>
            <person name="Flint H.J."/>
        </authorList>
    </citation>
    <scope>NUCLEOTIDE SEQUENCE</scope>
    <source>
        <strain evidence="10">NBRC 107715</strain>
    </source>
</reference>
<comment type="caution">
    <text evidence="9">The sequence shown here is derived from an EMBL/GenBank/DDBJ whole genome shotgun (WGS) entry which is preliminary data.</text>
</comment>
<evidence type="ECO:0000256" key="5">
    <source>
        <dbReference type="ARBA" id="ARBA00022989"/>
    </source>
</evidence>
<evidence type="ECO:0000313" key="12">
    <source>
        <dbReference type="Proteomes" id="UP001156856"/>
    </source>
</evidence>
<reference evidence="12" key="2">
    <citation type="journal article" date="2019" name="Int. J. Syst. Evol. Microbiol.">
        <title>The Global Catalogue of Microorganisms (GCM) 10K type strain sequencing project: providing services to taxonomists for standard genome sequencing and annotation.</title>
        <authorList>
            <consortium name="The Broad Institute Genomics Platform"/>
            <consortium name="The Broad Institute Genome Sequencing Center for Infectious Disease"/>
            <person name="Wu L."/>
            <person name="Ma J."/>
        </authorList>
    </citation>
    <scope>NUCLEOTIDE SEQUENCE [LARGE SCALE GENOMIC DNA]</scope>
    <source>
        <strain evidence="12">NBRC 107715</strain>
    </source>
</reference>
<dbReference type="GO" id="GO:0016020">
    <property type="term" value="C:membrane"/>
    <property type="evidence" value="ECO:0007669"/>
    <property type="project" value="UniProtKB-SubCell"/>
</dbReference>
<evidence type="ECO:0000259" key="8">
    <source>
        <dbReference type="Pfam" id="PF04577"/>
    </source>
</evidence>
<evidence type="ECO:0000313" key="9">
    <source>
        <dbReference type="EMBL" id="GEP06836.1"/>
    </source>
</evidence>
<accession>A0A512JA71</accession>
<evidence type="ECO:0000313" key="10">
    <source>
        <dbReference type="EMBL" id="GLS67554.1"/>
    </source>
</evidence>
<dbReference type="Pfam" id="PF04577">
    <property type="entry name" value="Glyco_transf_61"/>
    <property type="match status" value="1"/>
</dbReference>
<comment type="subcellular location">
    <subcellularLocation>
        <location evidence="1">Membrane</location>
        <topology evidence="1">Single-pass membrane protein</topology>
    </subcellularLocation>
</comment>
<dbReference type="RefSeq" id="WP_170267973.1">
    <property type="nucleotide sequence ID" value="NZ_BJZU01000126.1"/>
</dbReference>
<dbReference type="GO" id="GO:0016757">
    <property type="term" value="F:glycosyltransferase activity"/>
    <property type="evidence" value="ECO:0007669"/>
    <property type="project" value="UniProtKB-KW"/>
</dbReference>
<sequence>MGDLALCAAMRGRISRNTRSVAQLFPAYSYERPTPVRLLATPSGATQRLKENMAELNGQFRAFPATILCSSTDIRFGGDVLYYHENGAPRILYETCRLSERHVIQGLSADHARIDADIPNDGPRLLLNSAGSFNYGHWLIDDLPRLEAYFVLRGLHPDETITILLPSFNAHIDAVRERSIRFYLPKEAAYRVVFLARDQIYRFAKIYHVTPCSLEPVAKSPEALLAMRVRLLKKTLPYRWAQAARRVAAWPLNPFSRPGTRLFVDRTPARGRNLVNREAVLAMLAHEGFEVIDPDFLSVRQQMVRFAKARVVVGIMGAAMANTVFCSAGTRVIYLSPDVRWTDPFFWDLAAVCGHRYTALYGTWDTQDASEAMRAFSVPTANLRAAFRDI</sequence>
<dbReference type="EMBL" id="BJZU01000126">
    <property type="protein sequence ID" value="GEP06836.1"/>
    <property type="molecule type" value="Genomic_DNA"/>
</dbReference>
<keyword evidence="2" id="KW-0328">Glycosyltransferase</keyword>
<dbReference type="AlphaFoldDB" id="A0A512JA71"/>
<evidence type="ECO:0000256" key="2">
    <source>
        <dbReference type="ARBA" id="ARBA00022676"/>
    </source>
</evidence>
<keyword evidence="12" id="KW-1185">Reference proteome</keyword>
<dbReference type="PANTHER" id="PTHR20961">
    <property type="entry name" value="GLYCOSYLTRANSFERASE"/>
    <property type="match status" value="1"/>
</dbReference>
<keyword evidence="5" id="KW-1133">Transmembrane helix</keyword>
<gene>
    <name evidence="10" type="ORF">GCM10007888_59380</name>
    <name evidence="9" type="ORF">MOX02_48740</name>
</gene>
<evidence type="ECO:0000313" key="11">
    <source>
        <dbReference type="Proteomes" id="UP000321960"/>
    </source>
</evidence>
<keyword evidence="6" id="KW-0472">Membrane</keyword>